<evidence type="ECO:0000313" key="1">
    <source>
        <dbReference type="EMBL" id="QEL18890.1"/>
    </source>
</evidence>
<protein>
    <submittedName>
        <fullName evidence="1">Uncharacterized protein</fullName>
    </submittedName>
</protein>
<dbReference type="AlphaFoldDB" id="A0A5C1AJ49"/>
<dbReference type="EMBL" id="CP042425">
    <property type="protein sequence ID" value="QEL18890.1"/>
    <property type="molecule type" value="Genomic_DNA"/>
</dbReference>
<dbReference type="KEGG" id="lrs:PX52LOC_05934"/>
<organism evidence="1 2">
    <name type="scientific">Limnoglobus roseus</name>
    <dbReference type="NCBI Taxonomy" id="2598579"/>
    <lineage>
        <taxon>Bacteria</taxon>
        <taxon>Pseudomonadati</taxon>
        <taxon>Planctomycetota</taxon>
        <taxon>Planctomycetia</taxon>
        <taxon>Gemmatales</taxon>
        <taxon>Gemmataceae</taxon>
        <taxon>Limnoglobus</taxon>
    </lineage>
</organism>
<keyword evidence="2" id="KW-1185">Reference proteome</keyword>
<proteinExistence type="predicted"/>
<reference evidence="2" key="1">
    <citation type="submission" date="2019-08" db="EMBL/GenBank/DDBJ databases">
        <title>Limnoglobus roseus gen. nov., sp. nov., a novel freshwater planctomycete with a giant genome from the family Gemmataceae.</title>
        <authorList>
            <person name="Kulichevskaya I.S."/>
            <person name="Naumoff D.G."/>
            <person name="Miroshnikov K."/>
            <person name="Ivanova A."/>
            <person name="Philippov D.A."/>
            <person name="Hakobyan A."/>
            <person name="Rijpstra I.C."/>
            <person name="Sinninghe Damste J.S."/>
            <person name="Liesack W."/>
            <person name="Dedysh S.N."/>
        </authorList>
    </citation>
    <scope>NUCLEOTIDE SEQUENCE [LARGE SCALE GENOMIC DNA]</scope>
    <source>
        <strain evidence="2">PX52</strain>
    </source>
</reference>
<name>A0A5C1AJ49_9BACT</name>
<evidence type="ECO:0000313" key="2">
    <source>
        <dbReference type="Proteomes" id="UP000324974"/>
    </source>
</evidence>
<dbReference type="Proteomes" id="UP000324974">
    <property type="component" value="Chromosome"/>
</dbReference>
<accession>A0A5C1AJ49</accession>
<sequence length="72" mass="7526">MQADPDAIGRGTVNGVLSAARTDSDRGVGGNCVADARLRADRGNNHRLAQTVNRGEEGPKTIGVDAVVIRQE</sequence>
<gene>
    <name evidence="1" type="ORF">PX52LOC_05934</name>
</gene>